<dbReference type="HOGENOM" id="CLU_045137_3_1_5"/>
<reference evidence="2 3" key="1">
    <citation type="journal article" date="2007" name="Appl. Environ. Microbiol.">
        <title>Rhizobial factors required for stem nodule maturation and maintenance in Sesbania rostrata-Azorhizobium caulinodans ORS571 symbiosis.</title>
        <authorList>
            <person name="Suzuki S."/>
            <person name="Aono T."/>
            <person name="Lee KB."/>
            <person name="Suzuki T."/>
            <person name="Liu CT."/>
            <person name="Miwa H."/>
            <person name="Wakao S."/>
            <person name="Iki T."/>
            <person name="Oyaizu H."/>
        </authorList>
    </citation>
    <scope>NUCLEOTIDE SEQUENCE [LARGE SCALE GENOMIC DNA]</scope>
    <source>
        <strain evidence="3">ATCC 43989 / DSM 5975 / JCM 20966 / LMG 6465 / NBRC 14845 / NCIMB 13405 / ORS 571</strain>
    </source>
</reference>
<dbReference type="AlphaFoldDB" id="A8ICE0"/>
<keyword evidence="1" id="KW-1133">Transmembrane helix</keyword>
<dbReference type="Proteomes" id="UP000000270">
    <property type="component" value="Chromosome"/>
</dbReference>
<reference evidence="2 3" key="3">
    <citation type="journal article" date="2008" name="BMC Genomics">
        <title>The genome of the versatile nitrogen fixer Azorhizobium caulinodans ORS571.</title>
        <authorList>
            <person name="Lee KB."/>
            <person name="Backer P.D."/>
            <person name="Aono T."/>
            <person name="Liu CT."/>
            <person name="Suzuki S."/>
            <person name="Suzuki T."/>
            <person name="Kaneko T."/>
            <person name="Yamada M."/>
            <person name="Tabata S."/>
            <person name="Kupfer D.M."/>
            <person name="Najar F.Z."/>
            <person name="Wiley G.B."/>
            <person name="Roe B."/>
            <person name="Binnewies T.T."/>
            <person name="Ussery D.W."/>
            <person name="D'Haeze W."/>
            <person name="Herder J.D."/>
            <person name="Gevers D."/>
            <person name="Vereecke D."/>
            <person name="Holsters M."/>
            <person name="Oyaizu H."/>
        </authorList>
    </citation>
    <scope>NUCLEOTIDE SEQUENCE [LARGE SCALE GENOMIC DNA]</scope>
    <source>
        <strain evidence="3">ATCC 43989 / DSM 5975 / JCM 20966 / LMG 6465 / NBRC 14845 / NCIMB 13405 / ORS 571</strain>
    </source>
</reference>
<evidence type="ECO:0000256" key="1">
    <source>
        <dbReference type="SAM" id="Phobius"/>
    </source>
</evidence>
<dbReference type="Pfam" id="PF11911">
    <property type="entry name" value="DUF3429"/>
    <property type="match status" value="1"/>
</dbReference>
<accession>A8ICE0</accession>
<feature type="transmembrane region" description="Helical" evidence="1">
    <location>
        <begin position="126"/>
        <end position="147"/>
    </location>
</feature>
<proteinExistence type="predicted"/>
<evidence type="ECO:0000313" key="3">
    <source>
        <dbReference type="Proteomes" id="UP000000270"/>
    </source>
</evidence>
<reference evidence="2 3" key="4">
    <citation type="journal article" date="2009" name="Appl. Environ. Microbiol.">
        <title>Comparative genome-wide transcriptional profiling of Azorhizobium caulinodans ORS571 grown under free-living and symbiotic conditions.</title>
        <authorList>
            <person name="Tsukada S."/>
            <person name="Aono T."/>
            <person name="Akiba N."/>
            <person name="Lee KB."/>
            <person name="Liu CT."/>
            <person name="Toyazaki H."/>
            <person name="Oyaizu H."/>
        </authorList>
    </citation>
    <scope>NUCLEOTIDE SEQUENCE [LARGE SCALE GENOMIC DNA]</scope>
    <source>
        <strain evidence="3">ATCC 43989 / DSM 5975 / JCM 20966 / LMG 6465 / NBRC 14845 / NCIMB 13405 / ORS 571</strain>
    </source>
</reference>
<dbReference type="STRING" id="438753.AZC_3196"/>
<gene>
    <name evidence="2" type="ordered locus">AZC_3196</name>
</gene>
<keyword evidence="3" id="KW-1185">Reference proteome</keyword>
<evidence type="ECO:0008006" key="4">
    <source>
        <dbReference type="Google" id="ProtNLM"/>
    </source>
</evidence>
<dbReference type="KEGG" id="azc:AZC_3196"/>
<dbReference type="eggNOG" id="ENOG5030J4J">
    <property type="taxonomic scope" value="Bacteria"/>
</dbReference>
<keyword evidence="1" id="KW-0812">Transmembrane</keyword>
<dbReference type="InterPro" id="IPR021836">
    <property type="entry name" value="DUF3429"/>
</dbReference>
<dbReference type="RefSeq" id="WP_012171720.1">
    <property type="nucleotide sequence ID" value="NC_009937.1"/>
</dbReference>
<dbReference type="PANTHER" id="PTHR15887">
    <property type="entry name" value="TRANSMEMBRANE PROTEIN 69"/>
    <property type="match status" value="1"/>
</dbReference>
<feature type="transmembrane region" description="Helical" evidence="1">
    <location>
        <begin position="46"/>
        <end position="68"/>
    </location>
</feature>
<keyword evidence="1" id="KW-0472">Membrane</keyword>
<feature type="transmembrane region" description="Helical" evidence="1">
    <location>
        <begin position="98"/>
        <end position="114"/>
    </location>
</feature>
<organism evidence="2 3">
    <name type="scientific">Azorhizobium caulinodans (strain ATCC 43989 / DSM 5975 / JCM 20966 / LMG 6465 / NBRC 14845 / NCIMB 13405 / ORS 571)</name>
    <dbReference type="NCBI Taxonomy" id="438753"/>
    <lineage>
        <taxon>Bacteria</taxon>
        <taxon>Pseudomonadati</taxon>
        <taxon>Pseudomonadota</taxon>
        <taxon>Alphaproteobacteria</taxon>
        <taxon>Hyphomicrobiales</taxon>
        <taxon>Xanthobacteraceae</taxon>
        <taxon>Azorhizobium</taxon>
    </lineage>
</organism>
<reference evidence="2 3" key="6">
    <citation type="journal article" date="2011" name="Appl. Environ. Microbiol.">
        <title>Involvement of the azorhizobial chromosome partition gene (parA) in the onset of bacteroid differentiation during Sesbania rostrata stem nodule development.</title>
        <authorList>
            <person name="Liu CT."/>
            <person name="Lee KB."/>
            <person name="Wang YS."/>
            <person name="Peng MH."/>
            <person name="Lee KT."/>
            <person name="Suzuki S."/>
            <person name="Suzuki T."/>
            <person name="Oyaizu H."/>
        </authorList>
    </citation>
    <scope>NUCLEOTIDE SEQUENCE [LARGE SCALE GENOMIC DNA]</scope>
    <source>
        <strain evidence="3">ATCC 43989 / DSM 5975 / JCM 20966 / LMG 6465 / NBRC 14845 / NCIMB 13405 / ORS 571</strain>
    </source>
</reference>
<protein>
    <recommendedName>
        <fullName evidence="4">DUF3429 domain-containing protein</fullName>
    </recommendedName>
</protein>
<dbReference type="PANTHER" id="PTHR15887:SF1">
    <property type="entry name" value="TRANSMEMBRANE PROTEIN 69"/>
    <property type="match status" value="1"/>
</dbReference>
<reference evidence="2 3" key="5">
    <citation type="journal article" date="2010" name="Appl. Environ. Microbiol.">
        <title>phrR-like gene praR of Azorhizobium caulinodans ORS571 is essential for symbiosis with Sesbania rostrata and is involved in expression of reb genes.</title>
        <authorList>
            <person name="Akiba N."/>
            <person name="Aono T."/>
            <person name="Toyazaki H."/>
            <person name="Sato S."/>
            <person name="Oyaizu H."/>
        </authorList>
    </citation>
    <scope>NUCLEOTIDE SEQUENCE [LARGE SCALE GENOMIC DNA]</scope>
    <source>
        <strain evidence="3">ATCC 43989 / DSM 5975 / JCM 20966 / LMG 6465 / NBRC 14845 / NCIMB 13405 / ORS 571</strain>
    </source>
</reference>
<reference evidence="3" key="2">
    <citation type="submission" date="2007-04" db="EMBL/GenBank/DDBJ databases">
        <title>Complete genome sequence of the nitrogen-fixing bacterium Azorhizobium caulinodans ORS571.</title>
        <authorList>
            <person name="Lee K.B."/>
            <person name="Backer P.D."/>
            <person name="Aono T."/>
            <person name="Liu C.T."/>
            <person name="Suzuki S."/>
            <person name="Suzuki T."/>
            <person name="Kaneko T."/>
            <person name="Yamada M."/>
            <person name="Tabata S."/>
            <person name="Kupfer D.M."/>
            <person name="Najar F.Z."/>
            <person name="Wiley G.B."/>
            <person name="Roe B."/>
            <person name="Binnewies T."/>
            <person name="Ussery D."/>
            <person name="Vereecke D."/>
            <person name="Gevers D."/>
            <person name="Holsters M."/>
            <person name="Oyaizu H."/>
        </authorList>
    </citation>
    <scope>NUCLEOTIDE SEQUENCE [LARGE SCALE GENOMIC DNA]</scope>
    <source>
        <strain evidence="3">ATCC 43989 / DSM 5975 / JCM 20966 / LMG 6465 / NBRC 14845 / NCIMB 13405 / ORS 571</strain>
    </source>
</reference>
<name>A8ICE0_AZOC5</name>
<sequence length="149" mass="15340">MTVAPAPLPDSGPARAAAWALAAAGTLPFFAGIADASVLGRTSLGAVHIYAAIIASFVCGIHWGAALFSPGGMALRLFVASNVAALLAWGAALLSPRPGFLLLAAVFAGLLLVDRQLRQSGIWPDWFWTLRVTISTVVIGACLWIGMAA</sequence>
<evidence type="ECO:0000313" key="2">
    <source>
        <dbReference type="EMBL" id="BAF89194.1"/>
    </source>
</evidence>
<dbReference type="EMBL" id="AP009384">
    <property type="protein sequence ID" value="BAF89194.1"/>
    <property type="molecule type" value="Genomic_DNA"/>
</dbReference>